<organism evidence="1 2">
    <name type="scientific">Viridibacillus soli</name>
    <dbReference type="NCBI Taxonomy" id="2798301"/>
    <lineage>
        <taxon>Bacteria</taxon>
        <taxon>Bacillati</taxon>
        <taxon>Bacillota</taxon>
        <taxon>Bacilli</taxon>
        <taxon>Bacillales</taxon>
        <taxon>Caryophanaceae</taxon>
        <taxon>Viridibacillus</taxon>
    </lineage>
</organism>
<gene>
    <name evidence="1" type="ORF">JFL43_06225</name>
</gene>
<dbReference type="RefSeq" id="WP_200748371.1">
    <property type="nucleotide sequence ID" value="NZ_JAEOAH010000005.1"/>
</dbReference>
<evidence type="ECO:0000313" key="1">
    <source>
        <dbReference type="EMBL" id="MBK3494463.1"/>
    </source>
</evidence>
<comment type="caution">
    <text evidence="1">The sequence shown here is derived from an EMBL/GenBank/DDBJ whole genome shotgun (WGS) entry which is preliminary data.</text>
</comment>
<sequence length="79" mass="9044">MLLKLIWRAMTEKGTISGVLMGLGGMIFHQEHYRAFYNLISLAQFQCLLVSIASLLDRKVTADVDEFMKKVYSKELETT</sequence>
<name>A0ABS1H5Z1_9BACL</name>
<accession>A0ABS1H5Z1</accession>
<dbReference type="Proteomes" id="UP000618943">
    <property type="component" value="Unassembled WGS sequence"/>
</dbReference>
<reference evidence="1 2" key="1">
    <citation type="submission" date="2020-12" db="EMBL/GenBank/DDBJ databases">
        <title>YIM B01967 draft genome.</title>
        <authorList>
            <person name="Yan X."/>
        </authorList>
    </citation>
    <scope>NUCLEOTIDE SEQUENCE [LARGE SCALE GENOMIC DNA]</scope>
    <source>
        <strain evidence="1 2">YIM B01967</strain>
    </source>
</reference>
<proteinExistence type="predicted"/>
<evidence type="ECO:0000313" key="2">
    <source>
        <dbReference type="Proteomes" id="UP000618943"/>
    </source>
</evidence>
<dbReference type="EMBL" id="JAEOAH010000005">
    <property type="protein sequence ID" value="MBK3494463.1"/>
    <property type="molecule type" value="Genomic_DNA"/>
</dbReference>
<protein>
    <submittedName>
        <fullName evidence="1">Uncharacterized protein</fullName>
    </submittedName>
</protein>
<keyword evidence="2" id="KW-1185">Reference proteome</keyword>